<name>A0A3P7PGX3_9FIRM</name>
<dbReference type="RefSeq" id="WP_125137310.1">
    <property type="nucleotide sequence ID" value="NZ_LR130778.1"/>
</dbReference>
<keyword evidence="1" id="KW-0472">Membrane</keyword>
<sequence>MIEVINNLKKKEIIYQKSVDLLKQYIEKKYPDSTSAYRVRVFADAVHKIINDHIREFRRGDQKRIKEALFSEVSEKAVFSICAYDIMKTCVGLDIDEDTFIEHLTSWINHQQPVPVNQDTLLQITQVIKEELLLEINTEEVDEESHALLEQLEAAFTANATHLDSDYLLLDPKSLDERFFDINYKDLNSQTTDRSASFEVKDITMTEENLQVDESTLEKEVKDPRPIIVVERERTIEPLILRSVQNELEEEQTWIMRLKSYINFGSYRRDLKQFVIVIVGALVLLVVALALIGKLSRTEDNIMVQNDLYMTWPVVNTEQMEEIAHPESEDIFIDASHLDTSIQYKEIDKTALKAWLEARNAKISEDIYLENLIDVSKLYGVNPLLLVAITGQEQNFVQKDHDFAELMINNPYNIYRSWQLYNTDFDEATRIASRTILTLSEDRPLGEDPVKWINRKYAEDSNWHLGVNAFLNELEAVAGQ</sequence>
<keyword evidence="3" id="KW-1185">Reference proteome</keyword>
<keyword evidence="1" id="KW-0812">Transmembrane</keyword>
<evidence type="ECO:0000256" key="1">
    <source>
        <dbReference type="SAM" id="Phobius"/>
    </source>
</evidence>
<protein>
    <submittedName>
        <fullName evidence="2">Uncharacterized protein</fullName>
    </submittedName>
</protein>
<feature type="transmembrane region" description="Helical" evidence="1">
    <location>
        <begin position="274"/>
        <end position="293"/>
    </location>
</feature>
<evidence type="ECO:0000313" key="2">
    <source>
        <dbReference type="EMBL" id="VDN48128.1"/>
    </source>
</evidence>
<reference evidence="2 3" key="1">
    <citation type="submission" date="2018-09" db="EMBL/GenBank/DDBJ databases">
        <authorList>
            <person name="Postec A."/>
        </authorList>
    </citation>
    <scope>NUCLEOTIDE SEQUENCE [LARGE SCALE GENOMIC DNA]</scope>
    <source>
        <strain evidence="2">70B-A</strain>
    </source>
</reference>
<dbReference type="EMBL" id="LR130778">
    <property type="protein sequence ID" value="VDN48128.1"/>
    <property type="molecule type" value="Genomic_DNA"/>
</dbReference>
<gene>
    <name evidence="2" type="ORF">PATL70BA_2237</name>
</gene>
<accession>A0A3P7PGX3</accession>
<dbReference type="KEGG" id="cbar:PATL70BA_2237"/>
<dbReference type="AlphaFoldDB" id="A0A3P7PGX3"/>
<dbReference type="Proteomes" id="UP000279029">
    <property type="component" value="Chromosome"/>
</dbReference>
<proteinExistence type="predicted"/>
<dbReference type="OrthoDB" id="9805070at2"/>
<keyword evidence="1" id="KW-1133">Transmembrane helix</keyword>
<organism evidence="2 3">
    <name type="scientific">Petrocella atlantisensis</name>
    <dbReference type="NCBI Taxonomy" id="2173034"/>
    <lineage>
        <taxon>Bacteria</taxon>
        <taxon>Bacillati</taxon>
        <taxon>Bacillota</taxon>
        <taxon>Clostridia</taxon>
        <taxon>Lachnospirales</taxon>
        <taxon>Vallitaleaceae</taxon>
        <taxon>Petrocella</taxon>
    </lineage>
</organism>
<evidence type="ECO:0000313" key="3">
    <source>
        <dbReference type="Proteomes" id="UP000279029"/>
    </source>
</evidence>